<evidence type="ECO:0000313" key="8">
    <source>
        <dbReference type="EMBL" id="MBB1242739.1"/>
    </source>
</evidence>
<dbReference type="SMART" id="SM01043">
    <property type="entry name" value="BTAD"/>
    <property type="match status" value="1"/>
</dbReference>
<dbReference type="Gene3D" id="1.10.10.10">
    <property type="entry name" value="Winged helix-like DNA-binding domain superfamily/Winged helix DNA-binding domain"/>
    <property type="match status" value="1"/>
</dbReference>
<dbReference type="InterPro" id="IPR005158">
    <property type="entry name" value="BTAD"/>
</dbReference>
<evidence type="ECO:0000256" key="5">
    <source>
        <dbReference type="ARBA" id="ARBA00023163"/>
    </source>
</evidence>
<keyword evidence="2" id="KW-0902">Two-component regulatory system</keyword>
<evidence type="ECO:0000259" key="7">
    <source>
        <dbReference type="PROSITE" id="PS51755"/>
    </source>
</evidence>
<evidence type="ECO:0000256" key="3">
    <source>
        <dbReference type="ARBA" id="ARBA00023015"/>
    </source>
</evidence>
<proteinExistence type="inferred from homology"/>
<evidence type="ECO:0000256" key="2">
    <source>
        <dbReference type="ARBA" id="ARBA00023012"/>
    </source>
</evidence>
<dbReference type="RefSeq" id="WP_182854160.1">
    <property type="nucleotide sequence ID" value="NZ_WMLF01000033.1"/>
</dbReference>
<comment type="caution">
    <text evidence="8">The sequence shown here is derived from an EMBL/GenBank/DDBJ whole genome shotgun (WGS) entry which is preliminary data.</text>
</comment>
<dbReference type="InterPro" id="IPR016032">
    <property type="entry name" value="Sig_transdc_resp-reg_C-effctor"/>
</dbReference>
<dbReference type="PANTHER" id="PTHR35807">
    <property type="entry name" value="TRANSCRIPTIONAL REGULATOR REDD-RELATED"/>
    <property type="match status" value="1"/>
</dbReference>
<dbReference type="Pfam" id="PF00486">
    <property type="entry name" value="Trans_reg_C"/>
    <property type="match status" value="1"/>
</dbReference>
<evidence type="ECO:0000256" key="1">
    <source>
        <dbReference type="ARBA" id="ARBA00005820"/>
    </source>
</evidence>
<evidence type="ECO:0000313" key="9">
    <source>
        <dbReference type="Proteomes" id="UP000766698"/>
    </source>
</evidence>
<keyword evidence="5" id="KW-0804">Transcription</keyword>
<feature type="DNA-binding region" description="OmpR/PhoB-type" evidence="6">
    <location>
        <begin position="6"/>
        <end position="110"/>
    </location>
</feature>
<dbReference type="EMBL" id="WMLF01000033">
    <property type="protein sequence ID" value="MBB1242739.1"/>
    <property type="molecule type" value="Genomic_DNA"/>
</dbReference>
<keyword evidence="9" id="KW-1185">Reference proteome</keyword>
<dbReference type="InterPro" id="IPR001867">
    <property type="entry name" value="OmpR/PhoB-type_DNA-bd"/>
</dbReference>
<dbReference type="CDD" id="cd15831">
    <property type="entry name" value="BTAD"/>
    <property type="match status" value="1"/>
</dbReference>
<evidence type="ECO:0000256" key="4">
    <source>
        <dbReference type="ARBA" id="ARBA00023125"/>
    </source>
</evidence>
<dbReference type="SMART" id="SM00862">
    <property type="entry name" value="Trans_reg_C"/>
    <property type="match status" value="1"/>
</dbReference>
<dbReference type="Proteomes" id="UP000766698">
    <property type="component" value="Unassembled WGS sequence"/>
</dbReference>
<dbReference type="Gene3D" id="1.25.40.10">
    <property type="entry name" value="Tetratricopeptide repeat domain"/>
    <property type="match status" value="1"/>
</dbReference>
<dbReference type="SUPFAM" id="SSF46894">
    <property type="entry name" value="C-terminal effector domain of the bipartite response regulators"/>
    <property type="match status" value="1"/>
</dbReference>
<accession>A0ABR6EBM3</accession>
<dbReference type="InterPro" id="IPR011990">
    <property type="entry name" value="TPR-like_helical_dom_sf"/>
</dbReference>
<dbReference type="Pfam" id="PF03704">
    <property type="entry name" value="BTAD"/>
    <property type="match status" value="1"/>
</dbReference>
<protein>
    <submittedName>
        <fullName evidence="8">AfsR/SARP family transcriptional regulator</fullName>
    </submittedName>
</protein>
<name>A0ABR6EBM3_9ACTN</name>
<keyword evidence="3" id="KW-0805">Transcription regulation</keyword>
<reference evidence="9" key="1">
    <citation type="journal article" date="2020" name="Syst. Appl. Microbiol.">
        <title>Streptomyces alkaliterrae sp. nov., isolated from an alkaline soil, and emended descriptions of Streptomyces alkaliphilus, Streptomyces calidiresistens and Streptomyces durbertensis.</title>
        <authorList>
            <person name="Swiecimska M."/>
            <person name="Golinska P."/>
            <person name="Nouioui I."/>
            <person name="Wypij M."/>
            <person name="Rai M."/>
            <person name="Sangal V."/>
            <person name="Goodfellow M."/>
        </authorList>
    </citation>
    <scope>NUCLEOTIDE SEQUENCE [LARGE SCALE GENOMIC DNA]</scope>
    <source>
        <strain evidence="9">DSM 104538</strain>
    </source>
</reference>
<comment type="similarity">
    <text evidence="1">Belongs to the AfsR/DnrI/RedD regulatory family.</text>
</comment>
<dbReference type="SUPFAM" id="SSF48452">
    <property type="entry name" value="TPR-like"/>
    <property type="match status" value="1"/>
</dbReference>
<dbReference type="InterPro" id="IPR051677">
    <property type="entry name" value="AfsR-DnrI-RedD_regulator"/>
</dbReference>
<organism evidence="8 9">
    <name type="scientific">Streptomyces durbertensis</name>
    <dbReference type="NCBI Taxonomy" id="2448886"/>
    <lineage>
        <taxon>Bacteria</taxon>
        <taxon>Bacillati</taxon>
        <taxon>Actinomycetota</taxon>
        <taxon>Actinomycetes</taxon>
        <taxon>Kitasatosporales</taxon>
        <taxon>Streptomycetaceae</taxon>
        <taxon>Streptomyces</taxon>
    </lineage>
</organism>
<gene>
    <name evidence="8" type="ORF">GL263_04000</name>
</gene>
<dbReference type="PROSITE" id="PS51755">
    <property type="entry name" value="OMPR_PHOB"/>
    <property type="match status" value="1"/>
</dbReference>
<evidence type="ECO:0000256" key="6">
    <source>
        <dbReference type="PROSITE-ProRule" id="PRU01091"/>
    </source>
</evidence>
<dbReference type="PANTHER" id="PTHR35807:SF1">
    <property type="entry name" value="TRANSCRIPTIONAL REGULATOR REDD"/>
    <property type="match status" value="1"/>
</dbReference>
<feature type="domain" description="OmpR/PhoB-type" evidence="7">
    <location>
        <begin position="6"/>
        <end position="110"/>
    </location>
</feature>
<keyword evidence="4 6" id="KW-0238">DNA-binding</keyword>
<sequence length="284" mass="31143">MNVLENTGHTIPKSPPRVEILGPLIVRSVDSAETGKSVGGVRVRTLLAVLAASLGQTITTERILKEVWADNPPATARKAVAVAVLRLRRVLDDPAGGWLVTHPSGYALEIPPDNLDALRAERLVREGKAALGAGDPQAASRYLTRALAQWRGEPYADTTATTTVLQRANELSYLRSEAVQVRIEADLALGRHRELVGELRSLTAAQPLHEPHWLQLMLALYRSGKQAEALAVYGQLQRTLAEKLGVDPGRQLQELHLQMLRADAELLSWSECRPYQSLLDRQAC</sequence>
<dbReference type="InterPro" id="IPR036388">
    <property type="entry name" value="WH-like_DNA-bd_sf"/>
</dbReference>